<dbReference type="OrthoDB" id="6255118at2759"/>
<dbReference type="Proteomes" id="UP000281553">
    <property type="component" value="Unassembled WGS sequence"/>
</dbReference>
<sequence>MSAKHRFQQGSFDTLLEDLQILSDASFISDEGEKRTPSPPAKNTLGKQVRFNSAIAIASARFGVSSPEQQESSINTVPVADNRQVTSCPLQPSVSVFVDLLEVSVSESEIVREEKEKVANRRRQLMAALKKSAIEEPLPEPCPMKFFDLQQHVFQSARLHITGIPNLLPELNGLSDDQVTEIGNDYRRSLPSYYL</sequence>
<keyword evidence="2" id="KW-1185">Reference proteome</keyword>
<protein>
    <submittedName>
        <fullName evidence="1">Uncharacterized protein</fullName>
    </submittedName>
</protein>
<name>A0A3P7LMQ1_DIBLA</name>
<accession>A0A3P7LMQ1</accession>
<dbReference type="EMBL" id="UYRU01053301">
    <property type="protein sequence ID" value="VDN12193.1"/>
    <property type="molecule type" value="Genomic_DNA"/>
</dbReference>
<gene>
    <name evidence="1" type="ORF">DILT_LOCUS8024</name>
</gene>
<proteinExistence type="predicted"/>
<evidence type="ECO:0000313" key="2">
    <source>
        <dbReference type="Proteomes" id="UP000281553"/>
    </source>
</evidence>
<evidence type="ECO:0000313" key="1">
    <source>
        <dbReference type="EMBL" id="VDN12193.1"/>
    </source>
</evidence>
<organism evidence="1 2">
    <name type="scientific">Dibothriocephalus latus</name>
    <name type="common">Fish tapeworm</name>
    <name type="synonym">Diphyllobothrium latum</name>
    <dbReference type="NCBI Taxonomy" id="60516"/>
    <lineage>
        <taxon>Eukaryota</taxon>
        <taxon>Metazoa</taxon>
        <taxon>Spiralia</taxon>
        <taxon>Lophotrochozoa</taxon>
        <taxon>Platyhelminthes</taxon>
        <taxon>Cestoda</taxon>
        <taxon>Eucestoda</taxon>
        <taxon>Diphyllobothriidea</taxon>
        <taxon>Diphyllobothriidae</taxon>
        <taxon>Dibothriocephalus</taxon>
    </lineage>
</organism>
<reference evidence="1 2" key="1">
    <citation type="submission" date="2018-11" db="EMBL/GenBank/DDBJ databases">
        <authorList>
            <consortium name="Pathogen Informatics"/>
        </authorList>
    </citation>
    <scope>NUCLEOTIDE SEQUENCE [LARGE SCALE GENOMIC DNA]</scope>
</reference>
<dbReference type="AlphaFoldDB" id="A0A3P7LMQ1"/>